<dbReference type="PANTHER" id="PTHR24104">
    <property type="entry name" value="E3 UBIQUITIN-PROTEIN LIGASE NHLRC1-RELATED"/>
    <property type="match status" value="1"/>
</dbReference>
<feature type="region of interest" description="Disordered" evidence="4">
    <location>
        <begin position="683"/>
        <end position="710"/>
    </location>
</feature>
<evidence type="ECO:0008006" key="7">
    <source>
        <dbReference type="Google" id="ProtNLM"/>
    </source>
</evidence>
<evidence type="ECO:0000313" key="5">
    <source>
        <dbReference type="EMBL" id="KER33752.1"/>
    </source>
</evidence>
<dbReference type="InterPro" id="IPR050952">
    <property type="entry name" value="TRIM-NHL_E3_ligases"/>
</dbReference>
<accession>A0A075A616</accession>
<dbReference type="KEGG" id="ovi:T265_12537"/>
<organism evidence="5 6">
    <name type="scientific">Opisthorchis viverrini</name>
    <name type="common">Southeast Asian liver fluke</name>
    <dbReference type="NCBI Taxonomy" id="6198"/>
    <lineage>
        <taxon>Eukaryota</taxon>
        <taxon>Metazoa</taxon>
        <taxon>Spiralia</taxon>
        <taxon>Lophotrochozoa</taxon>
        <taxon>Platyhelminthes</taxon>
        <taxon>Trematoda</taxon>
        <taxon>Digenea</taxon>
        <taxon>Opisthorchiida</taxon>
        <taxon>Opisthorchiata</taxon>
        <taxon>Opisthorchiidae</taxon>
        <taxon>Opisthorchis</taxon>
    </lineage>
</organism>
<feature type="repeat" description="Filamin" evidence="2">
    <location>
        <begin position="315"/>
        <end position="345"/>
    </location>
</feature>
<gene>
    <name evidence="5" type="ORF">T265_12537</name>
</gene>
<feature type="region of interest" description="Disordered" evidence="4">
    <location>
        <begin position="144"/>
        <end position="164"/>
    </location>
</feature>
<evidence type="ECO:0000256" key="3">
    <source>
        <dbReference type="PROSITE-ProRule" id="PRU00504"/>
    </source>
</evidence>
<dbReference type="SUPFAM" id="SSF101898">
    <property type="entry name" value="NHL repeat"/>
    <property type="match status" value="1"/>
</dbReference>
<evidence type="ECO:0000256" key="1">
    <source>
        <dbReference type="ARBA" id="ARBA00022737"/>
    </source>
</evidence>
<dbReference type="Gene3D" id="2.120.10.30">
    <property type="entry name" value="TolB, C-terminal domain"/>
    <property type="match status" value="2"/>
</dbReference>
<feature type="compositionally biased region" description="Polar residues" evidence="4">
    <location>
        <begin position="35"/>
        <end position="45"/>
    </location>
</feature>
<dbReference type="GO" id="GO:0043161">
    <property type="term" value="P:proteasome-mediated ubiquitin-dependent protein catabolic process"/>
    <property type="evidence" value="ECO:0007669"/>
    <property type="project" value="TreeGrafter"/>
</dbReference>
<dbReference type="PROSITE" id="PS51125">
    <property type="entry name" value="NHL"/>
    <property type="match status" value="6"/>
</dbReference>
<proteinExistence type="predicted"/>
<feature type="compositionally biased region" description="Basic and acidic residues" evidence="4">
    <location>
        <begin position="683"/>
        <end position="692"/>
    </location>
</feature>
<dbReference type="GO" id="GO:0000209">
    <property type="term" value="P:protein polyubiquitination"/>
    <property type="evidence" value="ECO:0007669"/>
    <property type="project" value="TreeGrafter"/>
</dbReference>
<dbReference type="Pfam" id="PF17170">
    <property type="entry name" value="DUF5128"/>
    <property type="match status" value="1"/>
</dbReference>
<evidence type="ECO:0000313" key="6">
    <source>
        <dbReference type="Proteomes" id="UP000054324"/>
    </source>
</evidence>
<dbReference type="InterPro" id="IPR014756">
    <property type="entry name" value="Ig_E-set"/>
</dbReference>
<dbReference type="STRING" id="6198.A0A075A616"/>
<feature type="compositionally biased region" description="Polar residues" evidence="4">
    <location>
        <begin position="695"/>
        <end position="710"/>
    </location>
</feature>
<feature type="repeat" description="NHL" evidence="3">
    <location>
        <begin position="591"/>
        <end position="634"/>
    </location>
</feature>
<feature type="repeat" description="NHL" evidence="3">
    <location>
        <begin position="544"/>
        <end position="587"/>
    </location>
</feature>
<dbReference type="Gene3D" id="2.60.40.10">
    <property type="entry name" value="Immunoglobulins"/>
    <property type="match status" value="1"/>
</dbReference>
<dbReference type="GO" id="GO:0008270">
    <property type="term" value="F:zinc ion binding"/>
    <property type="evidence" value="ECO:0007669"/>
    <property type="project" value="UniProtKB-KW"/>
</dbReference>
<dbReference type="AlphaFoldDB" id="A0A075A616"/>
<feature type="repeat" description="NHL" evidence="3">
    <location>
        <begin position="499"/>
        <end position="540"/>
    </location>
</feature>
<keyword evidence="1" id="KW-0677">Repeat</keyword>
<keyword evidence="6" id="KW-1185">Reference proteome</keyword>
<protein>
    <recommendedName>
        <fullName evidence="7">NHL repeat protein</fullName>
    </recommendedName>
</protein>
<dbReference type="InterPro" id="IPR057750">
    <property type="entry name" value="TRIM2/3_C"/>
</dbReference>
<dbReference type="CDD" id="cd14960">
    <property type="entry name" value="NHL_TRIM2_like"/>
    <property type="match status" value="1"/>
</dbReference>
<evidence type="ECO:0000256" key="4">
    <source>
        <dbReference type="SAM" id="MobiDB-lite"/>
    </source>
</evidence>
<dbReference type="InterPro" id="IPR001258">
    <property type="entry name" value="NHL_repeat"/>
</dbReference>
<dbReference type="RefSeq" id="XP_009162525.1">
    <property type="nucleotide sequence ID" value="XM_009164261.1"/>
</dbReference>
<feature type="repeat" description="NHL" evidence="3">
    <location>
        <begin position="635"/>
        <end position="679"/>
    </location>
</feature>
<dbReference type="SUPFAM" id="SSF81296">
    <property type="entry name" value="E set domains"/>
    <property type="match status" value="1"/>
</dbReference>
<evidence type="ECO:0000256" key="2">
    <source>
        <dbReference type="PROSITE-ProRule" id="PRU00087"/>
    </source>
</evidence>
<dbReference type="GO" id="GO:0061630">
    <property type="term" value="F:ubiquitin protein ligase activity"/>
    <property type="evidence" value="ECO:0007669"/>
    <property type="project" value="TreeGrafter"/>
</dbReference>
<feature type="compositionally biased region" description="Low complexity" evidence="4">
    <location>
        <begin position="146"/>
        <end position="160"/>
    </location>
</feature>
<dbReference type="CTD" id="20326705"/>
<dbReference type="PROSITE" id="PS50194">
    <property type="entry name" value="FILAMIN_REPEAT"/>
    <property type="match status" value="1"/>
</dbReference>
<dbReference type="GeneID" id="20326705"/>
<reference evidence="5 6" key="1">
    <citation type="submission" date="2013-11" db="EMBL/GenBank/DDBJ databases">
        <title>Opisthorchis viverrini - life in the bile duct.</title>
        <authorList>
            <person name="Young N.D."/>
            <person name="Nagarajan N."/>
            <person name="Lin S.J."/>
            <person name="Korhonen P.K."/>
            <person name="Jex A.R."/>
            <person name="Hall R.S."/>
            <person name="Safavi-Hemami H."/>
            <person name="Kaewkong W."/>
            <person name="Bertrand D."/>
            <person name="Gao S."/>
            <person name="Seet Q."/>
            <person name="Wongkham S."/>
            <person name="Teh B.T."/>
            <person name="Wongkham C."/>
            <person name="Intapan P.M."/>
            <person name="Maleewong W."/>
            <person name="Yang X."/>
            <person name="Hu M."/>
            <person name="Wang Z."/>
            <person name="Hofmann A."/>
            <person name="Sternberg P.W."/>
            <person name="Tan P."/>
            <person name="Wang J."/>
            <person name="Gasser R.B."/>
        </authorList>
    </citation>
    <scope>NUCLEOTIDE SEQUENCE [LARGE SCALE GENOMIC DNA]</scope>
</reference>
<dbReference type="Pfam" id="PF01436">
    <property type="entry name" value="NHL"/>
    <property type="match status" value="2"/>
</dbReference>
<dbReference type="Proteomes" id="UP000054324">
    <property type="component" value="Unassembled WGS sequence"/>
</dbReference>
<dbReference type="InterPro" id="IPR011042">
    <property type="entry name" value="6-blade_b-propeller_TolB-like"/>
</dbReference>
<feature type="region of interest" description="Disordered" evidence="4">
    <location>
        <begin position="16"/>
        <end position="45"/>
    </location>
</feature>
<sequence length="710" mass="79317">MMQVCSSQSVSNECTSSIEQLNESKSDTTSLSSSADNQASPESQNAYETIKQAQSVISCLTERCDELERMNDSIPMLQKEIRSQIDQSMQMIQRALTERREFLLGELDAVLSSRNETITKMRTEFETRLQRLSSHVDLLKRLAQMSPSSTSSQSTPQGSSNHPTRNIALLKHKQEIEKILLLPVPLHPSEYDTMSFFPTELDQLLSMVRCVGVIGLTSIDAGKTTLAKDPDEEFSPIRRCLLNEEVRIDIIPRDSMGRCIMNPTAKEFTATLHSRNDYITEVKISDINDTERTGNALPNHPSREQLTNIPAALQVTYRIATPGAYDLGIKLYGEHIQGSPYMIYARAPCTPDVRSWLETIREISEAPRRRHTVLVSRRRCKSAPSCSVAGDKLKALADINVIGRGDYLFSIGTKGRGEGEFANPTGICVTREHKVLVADSNNASIQIFTTQAQFLFRIGEYGYHPGQLMRPMDVAETINGNYLVSDFELHCVTVYSPTGSYISRFGQRYLSGPKGIIADRNGRILVVDQKSCMLCIFKPTGKFINRFGARGSGDNQFTNPFSVAVNSQDEIYVSDYAQHAIKVFDQNGLYLFRFGEHGIEPGMLHAPTGLAFDKQDNLFVSDWGNNRVQVFDALGNFQRVISSAFEPFNGPQGLTFHTPTQRLFVTDPGNYCVKVFQPQLSDKSKKPEEKAMENVNEQCGLSSENLSLAQ</sequence>
<name>A0A075A616_OPIVI</name>
<dbReference type="InterPro" id="IPR013783">
    <property type="entry name" value="Ig-like_fold"/>
</dbReference>
<dbReference type="InterPro" id="IPR017868">
    <property type="entry name" value="Filamin/ABP280_repeat-like"/>
</dbReference>
<dbReference type="EMBL" id="KL596622">
    <property type="protein sequence ID" value="KER33752.1"/>
    <property type="molecule type" value="Genomic_DNA"/>
</dbReference>
<dbReference type="PANTHER" id="PTHR24104:SF57">
    <property type="entry name" value="BEE-MILK PROTEIN"/>
    <property type="match status" value="1"/>
</dbReference>
<dbReference type="OrthoDB" id="27136at2759"/>
<feature type="repeat" description="NHL" evidence="3">
    <location>
        <begin position="408"/>
        <end position="451"/>
    </location>
</feature>
<feature type="repeat" description="NHL" evidence="3">
    <location>
        <begin position="455"/>
        <end position="498"/>
    </location>
</feature>